<comment type="caution">
    <text evidence="1">The sequence shown here is derived from an EMBL/GenBank/DDBJ whole genome shotgun (WGS) entry which is preliminary data.</text>
</comment>
<proteinExistence type="predicted"/>
<dbReference type="EMBL" id="CM024802">
    <property type="protein sequence ID" value="KAG8011543.1"/>
    <property type="molecule type" value="Genomic_DNA"/>
</dbReference>
<organism evidence="1 2">
    <name type="scientific">Nibea albiflora</name>
    <name type="common">Yellow drum</name>
    <name type="synonym">Corvina albiflora</name>
    <dbReference type="NCBI Taxonomy" id="240163"/>
    <lineage>
        <taxon>Eukaryota</taxon>
        <taxon>Metazoa</taxon>
        <taxon>Chordata</taxon>
        <taxon>Craniata</taxon>
        <taxon>Vertebrata</taxon>
        <taxon>Euteleostomi</taxon>
        <taxon>Actinopterygii</taxon>
        <taxon>Neopterygii</taxon>
        <taxon>Teleostei</taxon>
        <taxon>Neoteleostei</taxon>
        <taxon>Acanthomorphata</taxon>
        <taxon>Eupercaria</taxon>
        <taxon>Sciaenidae</taxon>
        <taxon>Nibea</taxon>
    </lineage>
</organism>
<keyword evidence="2" id="KW-1185">Reference proteome</keyword>
<sequence>MSVFRTGSAQDRTEQNRTHMALPPQLKAIQHHLRTAQEHDKRDPVVAYYCE</sequence>
<evidence type="ECO:0000313" key="1">
    <source>
        <dbReference type="EMBL" id="KAG8011543.1"/>
    </source>
</evidence>
<dbReference type="Proteomes" id="UP000805704">
    <property type="component" value="Chromosome 14"/>
</dbReference>
<feature type="non-terminal residue" evidence="1">
    <location>
        <position position="51"/>
    </location>
</feature>
<gene>
    <name evidence="1" type="primary">VTA1.2</name>
    <name evidence="1" type="ORF">GBF38_006415</name>
</gene>
<protein>
    <submittedName>
        <fullName evidence="1">Vacuolar protein sorting-associated protein VTA1-like protein</fullName>
    </submittedName>
</protein>
<reference evidence="1" key="1">
    <citation type="submission" date="2020-04" db="EMBL/GenBank/DDBJ databases">
        <title>A chromosome-scale assembly and high-density genetic map of the yellow drum (Nibea albiflora) genome.</title>
        <authorList>
            <person name="Xu D."/>
            <person name="Zhang W."/>
            <person name="Chen R."/>
            <person name="Tan P."/>
            <person name="Wang L."/>
            <person name="Song H."/>
            <person name="Tian L."/>
            <person name="Zhu Q."/>
            <person name="Wang B."/>
        </authorList>
    </citation>
    <scope>NUCLEOTIDE SEQUENCE</scope>
    <source>
        <strain evidence="1">ZJHYS-2018</strain>
    </source>
</reference>
<accession>A0ACB7FAR5</accession>
<evidence type="ECO:0000313" key="2">
    <source>
        <dbReference type="Proteomes" id="UP000805704"/>
    </source>
</evidence>
<name>A0ACB7FAR5_NIBAL</name>